<organism evidence="2 3">
    <name type="scientific">Cinchona calisaya</name>
    <dbReference type="NCBI Taxonomy" id="153742"/>
    <lineage>
        <taxon>Eukaryota</taxon>
        <taxon>Viridiplantae</taxon>
        <taxon>Streptophyta</taxon>
        <taxon>Embryophyta</taxon>
        <taxon>Tracheophyta</taxon>
        <taxon>Spermatophyta</taxon>
        <taxon>Magnoliopsida</taxon>
        <taxon>eudicotyledons</taxon>
        <taxon>Gunneridae</taxon>
        <taxon>Pentapetalae</taxon>
        <taxon>asterids</taxon>
        <taxon>lamiids</taxon>
        <taxon>Gentianales</taxon>
        <taxon>Rubiaceae</taxon>
        <taxon>Cinchonoideae</taxon>
        <taxon>Cinchoneae</taxon>
        <taxon>Cinchona</taxon>
    </lineage>
</organism>
<proteinExistence type="predicted"/>
<comment type="caution">
    <text evidence="2">The sequence shown here is derived from an EMBL/GenBank/DDBJ whole genome shotgun (WGS) entry which is preliminary data.</text>
</comment>
<keyword evidence="3" id="KW-1185">Reference proteome</keyword>
<dbReference type="InterPro" id="IPR026153">
    <property type="entry name" value="Treslin"/>
</dbReference>
<protein>
    <submittedName>
        <fullName evidence="2">Uncharacterized protein</fullName>
    </submittedName>
</protein>
<dbReference type="EMBL" id="JBJUIK010000007">
    <property type="protein sequence ID" value="KAL3524356.1"/>
    <property type="molecule type" value="Genomic_DNA"/>
</dbReference>
<evidence type="ECO:0000313" key="2">
    <source>
        <dbReference type="EMBL" id="KAL3524356.1"/>
    </source>
</evidence>
<name>A0ABD2ZY29_9GENT</name>
<keyword evidence="1" id="KW-0732">Signal</keyword>
<evidence type="ECO:0000313" key="3">
    <source>
        <dbReference type="Proteomes" id="UP001630127"/>
    </source>
</evidence>
<reference evidence="2 3" key="1">
    <citation type="submission" date="2024-11" db="EMBL/GenBank/DDBJ databases">
        <title>A near-complete genome assembly of Cinchona calisaya.</title>
        <authorList>
            <person name="Lian D.C."/>
            <person name="Zhao X.W."/>
            <person name="Wei L."/>
        </authorList>
    </citation>
    <scope>NUCLEOTIDE SEQUENCE [LARGE SCALE GENOMIC DNA]</scope>
    <source>
        <tissue evidence="2">Nenye</tissue>
    </source>
</reference>
<feature type="chain" id="PRO_5044831180" evidence="1">
    <location>
        <begin position="27"/>
        <end position="152"/>
    </location>
</feature>
<gene>
    <name evidence="2" type="ORF">ACH5RR_017190</name>
</gene>
<accession>A0ABD2ZY29</accession>
<dbReference type="Proteomes" id="UP001630127">
    <property type="component" value="Unassembled WGS sequence"/>
</dbReference>
<sequence>MVAEPKAIPLFLTLLFILSVLQTVLGGGIAIYWGQNGNEGPSQSPSFLSYQSLKQEDVVIYSCSETSQTFFDSLPKRIKHGLEAGMRVQTLAERIVKSSIHWLLRSTEKSENKELQNPLPVDDSCKSVSAKLLKLLLPDPKEMFEMNNQQVQ</sequence>
<dbReference type="PANTHER" id="PTHR21556">
    <property type="entry name" value="TRESLIN"/>
    <property type="match status" value="1"/>
</dbReference>
<feature type="signal peptide" evidence="1">
    <location>
        <begin position="1"/>
        <end position="26"/>
    </location>
</feature>
<dbReference type="PANTHER" id="PTHR21556:SF2">
    <property type="entry name" value="TRESLIN"/>
    <property type="match status" value="1"/>
</dbReference>
<evidence type="ECO:0000256" key="1">
    <source>
        <dbReference type="SAM" id="SignalP"/>
    </source>
</evidence>
<dbReference type="AlphaFoldDB" id="A0ABD2ZY29"/>